<comment type="similarity">
    <text evidence="1">Belongs to the leucine-binding protein family.</text>
</comment>
<comment type="caution">
    <text evidence="5">The sequence shown here is derived from an EMBL/GenBank/DDBJ whole genome shotgun (WGS) entry which is preliminary data.</text>
</comment>
<protein>
    <submittedName>
        <fullName evidence="5">ABC transporter substrate-binding protein</fullName>
    </submittedName>
</protein>
<evidence type="ECO:0000313" key="5">
    <source>
        <dbReference type="EMBL" id="NYT51747.1"/>
    </source>
</evidence>
<dbReference type="CDD" id="cd06343">
    <property type="entry name" value="PBP1_ABC_ligand_binding-like"/>
    <property type="match status" value="1"/>
</dbReference>
<dbReference type="InterPro" id="IPR028082">
    <property type="entry name" value="Peripla_BP_I"/>
</dbReference>
<dbReference type="Proteomes" id="UP000559809">
    <property type="component" value="Unassembled WGS sequence"/>
</dbReference>
<proteinExistence type="inferred from homology"/>
<dbReference type="RefSeq" id="WP_180158425.1">
    <property type="nucleotide sequence ID" value="NZ_JACCEM010000015.1"/>
</dbReference>
<dbReference type="EMBL" id="JACCEM010000015">
    <property type="protein sequence ID" value="NYT51747.1"/>
    <property type="molecule type" value="Genomic_DNA"/>
</dbReference>
<evidence type="ECO:0000256" key="1">
    <source>
        <dbReference type="ARBA" id="ARBA00010062"/>
    </source>
</evidence>
<dbReference type="InterPro" id="IPR028081">
    <property type="entry name" value="Leu-bd"/>
</dbReference>
<keyword evidence="2 3" id="KW-0732">Signal</keyword>
<evidence type="ECO:0000313" key="6">
    <source>
        <dbReference type="Proteomes" id="UP000559809"/>
    </source>
</evidence>
<feature type="domain" description="Leucine-binding protein" evidence="4">
    <location>
        <begin position="34"/>
        <end position="376"/>
    </location>
</feature>
<sequence>MKTFKRLAVAALVLGMGAMQPALAQTDPGITDKTIRIGLFSPLSGPGMAYGFDVVNAAKMWYDKTNKEGGIHGRQIELVIEDTRCNANDLLAAVKKLVEQDKVFLLNGGSCSAAVVAAREYVERAKVPFLMLNASGDGALYPPSKYIYGAFSISQYALGGSAVQFAAEHLKAKKIGYINHDDAYGTWNLEAAQTQAKHLGDVTLNVQSINANINDVTAPMLKIRAANPDVLVLTTYARPAALIIKKARELGWTKPIVLTVTGTADLTQLVENVGGPDALKNFYIQDVLAALPSDPKLAWVYDMYKQYYPELAAKPGHPQSYMPYGLPSAMSVVKALQEAGPEPTREKVLSILENLKLETKVMAAPVEFTPTDHAALKSAIYIKFDGVNKELIPGTFKSVWKYVPKQ</sequence>
<name>A0A853G6G7_9BURK</name>
<feature type="chain" id="PRO_5032875064" evidence="3">
    <location>
        <begin position="25"/>
        <end position="406"/>
    </location>
</feature>
<evidence type="ECO:0000256" key="3">
    <source>
        <dbReference type="SAM" id="SignalP"/>
    </source>
</evidence>
<dbReference type="Pfam" id="PF13458">
    <property type="entry name" value="Peripla_BP_6"/>
    <property type="match status" value="1"/>
</dbReference>
<dbReference type="SUPFAM" id="SSF53822">
    <property type="entry name" value="Periplasmic binding protein-like I"/>
    <property type="match status" value="1"/>
</dbReference>
<dbReference type="PANTHER" id="PTHR47235">
    <property type="entry name" value="BLR6548 PROTEIN"/>
    <property type="match status" value="1"/>
</dbReference>
<accession>A0A853G6G7</accession>
<evidence type="ECO:0000256" key="2">
    <source>
        <dbReference type="ARBA" id="ARBA00022729"/>
    </source>
</evidence>
<keyword evidence="6" id="KW-1185">Reference proteome</keyword>
<dbReference type="Gene3D" id="3.40.50.2300">
    <property type="match status" value="2"/>
</dbReference>
<dbReference type="PANTHER" id="PTHR47235:SF1">
    <property type="entry name" value="BLR6548 PROTEIN"/>
    <property type="match status" value="1"/>
</dbReference>
<dbReference type="AlphaFoldDB" id="A0A853G6G7"/>
<organism evidence="5 6">
    <name type="scientific">Parapusillimonas granuli</name>
    <dbReference type="NCBI Taxonomy" id="380911"/>
    <lineage>
        <taxon>Bacteria</taxon>
        <taxon>Pseudomonadati</taxon>
        <taxon>Pseudomonadota</taxon>
        <taxon>Betaproteobacteria</taxon>
        <taxon>Burkholderiales</taxon>
        <taxon>Alcaligenaceae</taxon>
        <taxon>Parapusillimonas</taxon>
    </lineage>
</organism>
<evidence type="ECO:0000259" key="4">
    <source>
        <dbReference type="Pfam" id="PF13458"/>
    </source>
</evidence>
<reference evidence="5 6" key="1">
    <citation type="submission" date="2020-07" db="EMBL/GenBank/DDBJ databases">
        <title>Taxonomic revisions and descriptions of new bacterial species based on genomic comparisons in the high-G+C-content subgroup of the family Alcaligenaceae.</title>
        <authorList>
            <person name="Szabo A."/>
            <person name="Felfoldi T."/>
        </authorList>
    </citation>
    <scope>NUCLEOTIDE SEQUENCE [LARGE SCALE GENOMIC DNA]</scope>
    <source>
        <strain evidence="5 6">LMG 24012</strain>
    </source>
</reference>
<gene>
    <name evidence="5" type="ORF">H0A72_20740</name>
</gene>
<feature type="signal peptide" evidence="3">
    <location>
        <begin position="1"/>
        <end position="24"/>
    </location>
</feature>